<dbReference type="KEGG" id="pgr:PGTG_19513"/>
<sequence>MDLSWRLDLRWRLYYYYYFLLGGDGLFGMWAAEPIFVLKRRRGSRAEEMKKILGLAGWLAGWVEGCVQIVEADELVSVVFRRLLA</sequence>
<dbReference type="VEuPathDB" id="FungiDB:PGTG_19513"/>
<dbReference type="GeneID" id="10534767"/>
<name>E3LAI4_PUCGT</name>
<feature type="transmembrane region" description="Helical" evidence="1">
    <location>
        <begin position="15"/>
        <end position="38"/>
    </location>
</feature>
<evidence type="ECO:0000313" key="2">
    <source>
        <dbReference type="EMBL" id="EFP93559.1"/>
    </source>
</evidence>
<evidence type="ECO:0000256" key="1">
    <source>
        <dbReference type="SAM" id="Phobius"/>
    </source>
</evidence>
<dbReference type="InParanoid" id="E3LAI4"/>
<proteinExistence type="predicted"/>
<reference evidence="3" key="2">
    <citation type="journal article" date="2011" name="Proc. Natl. Acad. Sci. U.S.A.">
        <title>Obligate biotrophy features unraveled by the genomic analysis of rust fungi.</title>
        <authorList>
            <person name="Duplessis S."/>
            <person name="Cuomo C.A."/>
            <person name="Lin Y.-C."/>
            <person name="Aerts A."/>
            <person name="Tisserant E."/>
            <person name="Veneault-Fourrey C."/>
            <person name="Joly D.L."/>
            <person name="Hacquard S."/>
            <person name="Amselem J."/>
            <person name="Cantarel B.L."/>
            <person name="Chiu R."/>
            <person name="Coutinho P.M."/>
            <person name="Feau N."/>
            <person name="Field M."/>
            <person name="Frey P."/>
            <person name="Gelhaye E."/>
            <person name="Goldberg J."/>
            <person name="Grabherr M.G."/>
            <person name="Kodira C.D."/>
            <person name="Kohler A."/>
            <person name="Kuees U."/>
            <person name="Lindquist E.A."/>
            <person name="Lucas S.M."/>
            <person name="Mago R."/>
            <person name="Mauceli E."/>
            <person name="Morin E."/>
            <person name="Murat C."/>
            <person name="Pangilinan J.L."/>
            <person name="Park R."/>
            <person name="Pearson M."/>
            <person name="Quesneville H."/>
            <person name="Rouhier N."/>
            <person name="Sakthikumar S."/>
            <person name="Salamov A.A."/>
            <person name="Schmutz J."/>
            <person name="Selles B."/>
            <person name="Shapiro H."/>
            <person name="Tanguay P."/>
            <person name="Tuskan G.A."/>
            <person name="Henrissat B."/>
            <person name="Van de Peer Y."/>
            <person name="Rouze P."/>
            <person name="Ellis J.G."/>
            <person name="Dodds P.N."/>
            <person name="Schein J.E."/>
            <person name="Zhong S."/>
            <person name="Hamelin R.C."/>
            <person name="Grigoriev I.V."/>
            <person name="Szabo L.J."/>
            <person name="Martin F."/>
        </authorList>
    </citation>
    <scope>NUCLEOTIDE SEQUENCE [LARGE SCALE GENOMIC DNA]</scope>
    <source>
        <strain evidence="3">CRL 75-36-700-3 / race SCCL</strain>
    </source>
</reference>
<keyword evidence="1" id="KW-1133">Transmembrane helix</keyword>
<keyword evidence="1" id="KW-0472">Membrane</keyword>
<evidence type="ECO:0000313" key="3">
    <source>
        <dbReference type="Proteomes" id="UP000008783"/>
    </source>
</evidence>
<dbReference type="AlphaFoldDB" id="E3LAI4"/>
<dbReference type="HOGENOM" id="CLU_2513737_0_0_1"/>
<keyword evidence="1" id="KW-0812">Transmembrane</keyword>
<accession>E3LAI4</accession>
<gene>
    <name evidence="2" type="ORF">PGTG_19513</name>
</gene>
<protein>
    <submittedName>
        <fullName evidence="2">Uncharacterized protein</fullName>
    </submittedName>
</protein>
<organism evidence="2 3">
    <name type="scientific">Puccinia graminis f. sp. tritici (strain CRL 75-36-700-3 / race SCCL)</name>
    <name type="common">Black stem rust fungus</name>
    <dbReference type="NCBI Taxonomy" id="418459"/>
    <lineage>
        <taxon>Eukaryota</taxon>
        <taxon>Fungi</taxon>
        <taxon>Dikarya</taxon>
        <taxon>Basidiomycota</taxon>
        <taxon>Pucciniomycotina</taxon>
        <taxon>Pucciniomycetes</taxon>
        <taxon>Pucciniales</taxon>
        <taxon>Pucciniaceae</taxon>
        <taxon>Puccinia</taxon>
    </lineage>
</organism>
<reference key="1">
    <citation type="submission" date="2007-01" db="EMBL/GenBank/DDBJ databases">
        <title>The Genome Sequence of Puccinia graminis f. sp. tritici Strain CRL 75-36-700-3.</title>
        <authorList>
            <consortium name="The Broad Institute Genome Sequencing Platform"/>
            <person name="Birren B."/>
            <person name="Lander E."/>
            <person name="Galagan J."/>
            <person name="Nusbaum C."/>
            <person name="Devon K."/>
            <person name="Cuomo C."/>
            <person name="Jaffe D."/>
            <person name="Butler J."/>
            <person name="Alvarez P."/>
            <person name="Gnerre S."/>
            <person name="Grabherr M."/>
            <person name="Mauceli E."/>
            <person name="Brockman W."/>
            <person name="Young S."/>
            <person name="LaButti K."/>
            <person name="Sykes S."/>
            <person name="DeCaprio D."/>
            <person name="Crawford M."/>
            <person name="Koehrsen M."/>
            <person name="Engels R."/>
            <person name="Montgomery P."/>
            <person name="Pearson M."/>
            <person name="Howarth C."/>
            <person name="Larson L."/>
            <person name="White J."/>
            <person name="Zeng Q."/>
            <person name="Kodira C."/>
            <person name="Yandava C."/>
            <person name="Alvarado L."/>
            <person name="O'Leary S."/>
            <person name="Szabo L."/>
            <person name="Dean R."/>
            <person name="Schein J."/>
        </authorList>
    </citation>
    <scope>NUCLEOTIDE SEQUENCE</scope>
    <source>
        <strain>CRL 75-36-700-3</strain>
    </source>
</reference>
<dbReference type="Proteomes" id="UP000008783">
    <property type="component" value="Unassembled WGS sequence"/>
</dbReference>
<keyword evidence="3" id="KW-1185">Reference proteome</keyword>
<dbReference type="EMBL" id="DS178398">
    <property type="protein sequence ID" value="EFP93559.1"/>
    <property type="molecule type" value="Genomic_DNA"/>
</dbReference>
<dbReference type="RefSeq" id="XP_003337978.1">
    <property type="nucleotide sequence ID" value="XM_003337930.1"/>
</dbReference>